<organism evidence="2 3">
    <name type="scientific">Amblyomma americanum</name>
    <name type="common">Lone star tick</name>
    <dbReference type="NCBI Taxonomy" id="6943"/>
    <lineage>
        <taxon>Eukaryota</taxon>
        <taxon>Metazoa</taxon>
        <taxon>Ecdysozoa</taxon>
        <taxon>Arthropoda</taxon>
        <taxon>Chelicerata</taxon>
        <taxon>Arachnida</taxon>
        <taxon>Acari</taxon>
        <taxon>Parasitiformes</taxon>
        <taxon>Ixodida</taxon>
        <taxon>Ixodoidea</taxon>
        <taxon>Ixodidae</taxon>
        <taxon>Amblyomminae</taxon>
        <taxon>Amblyomma</taxon>
    </lineage>
</organism>
<dbReference type="AlphaFoldDB" id="A0AAQ4FJY8"/>
<proteinExistence type="predicted"/>
<keyword evidence="3" id="KW-1185">Reference proteome</keyword>
<evidence type="ECO:0000313" key="3">
    <source>
        <dbReference type="Proteomes" id="UP001321473"/>
    </source>
</evidence>
<gene>
    <name evidence="2" type="ORF">V5799_023161</name>
</gene>
<reference evidence="2 3" key="1">
    <citation type="journal article" date="2023" name="Arcadia Sci">
        <title>De novo assembly of a long-read Amblyomma americanum tick genome.</title>
        <authorList>
            <person name="Chou S."/>
            <person name="Poskanzer K.E."/>
            <person name="Rollins M."/>
            <person name="Thuy-Boun P.S."/>
        </authorList>
    </citation>
    <scope>NUCLEOTIDE SEQUENCE [LARGE SCALE GENOMIC DNA]</scope>
    <source>
        <strain evidence="2">F_SG_1</strain>
        <tissue evidence="2">Salivary glands</tissue>
    </source>
</reference>
<evidence type="ECO:0000313" key="2">
    <source>
        <dbReference type="EMBL" id="KAK8787063.1"/>
    </source>
</evidence>
<evidence type="ECO:0000256" key="1">
    <source>
        <dbReference type="SAM" id="MobiDB-lite"/>
    </source>
</evidence>
<name>A0AAQ4FJY8_AMBAM</name>
<feature type="region of interest" description="Disordered" evidence="1">
    <location>
        <begin position="1"/>
        <end position="48"/>
    </location>
</feature>
<dbReference type="Proteomes" id="UP001321473">
    <property type="component" value="Unassembled WGS sequence"/>
</dbReference>
<comment type="caution">
    <text evidence="2">The sequence shown here is derived from an EMBL/GenBank/DDBJ whole genome shotgun (WGS) entry which is preliminary data.</text>
</comment>
<sequence length="82" mass="9147">MIRRNPNRHSRGRGLSQSYSAYGDASSLAPDLQPHGGHKVAPLRKTLGPARRCSEVQVETLSSIVAPLHEHPAVKWERNCYF</sequence>
<dbReference type="EMBL" id="JARKHS020002165">
    <property type="protein sequence ID" value="KAK8787063.1"/>
    <property type="molecule type" value="Genomic_DNA"/>
</dbReference>
<feature type="compositionally biased region" description="Basic residues" evidence="1">
    <location>
        <begin position="1"/>
        <end position="12"/>
    </location>
</feature>
<accession>A0AAQ4FJY8</accession>
<protein>
    <submittedName>
        <fullName evidence="2">Uncharacterized protein</fullName>
    </submittedName>
</protein>